<proteinExistence type="predicted"/>
<evidence type="ECO:0000256" key="1">
    <source>
        <dbReference type="ARBA" id="ARBA00004141"/>
    </source>
</evidence>
<dbReference type="InterPro" id="IPR011990">
    <property type="entry name" value="TPR-like_helical_dom_sf"/>
</dbReference>
<keyword evidence="2 5" id="KW-0812">Transmembrane</keyword>
<dbReference type="Gene3D" id="1.25.40.10">
    <property type="entry name" value="Tetratricopeptide repeat domain"/>
    <property type="match status" value="2"/>
</dbReference>
<evidence type="ECO:0000313" key="7">
    <source>
        <dbReference type="EMBL" id="MFB9108959.1"/>
    </source>
</evidence>
<keyword evidence="8" id="KW-1185">Reference proteome</keyword>
<feature type="transmembrane region" description="Helical" evidence="5">
    <location>
        <begin position="430"/>
        <end position="451"/>
    </location>
</feature>
<dbReference type="Pfam" id="PF04932">
    <property type="entry name" value="Wzy_C"/>
    <property type="match status" value="1"/>
</dbReference>
<gene>
    <name evidence="7" type="ORF">ACFFVK_10245</name>
</gene>
<dbReference type="InterPro" id="IPR007016">
    <property type="entry name" value="O-antigen_ligase-rel_domated"/>
</dbReference>
<feature type="transmembrane region" description="Helical" evidence="5">
    <location>
        <begin position="89"/>
        <end position="109"/>
    </location>
</feature>
<keyword evidence="3 5" id="KW-1133">Transmembrane helix</keyword>
<feature type="transmembrane region" description="Helical" evidence="5">
    <location>
        <begin position="329"/>
        <end position="347"/>
    </location>
</feature>
<keyword evidence="4 5" id="KW-0472">Membrane</keyword>
<comment type="subcellular location">
    <subcellularLocation>
        <location evidence="1">Membrane</location>
        <topology evidence="1">Multi-pass membrane protein</topology>
    </subcellularLocation>
</comment>
<dbReference type="RefSeq" id="WP_379680342.1">
    <property type="nucleotide sequence ID" value="NZ_JBHMFE010000014.1"/>
</dbReference>
<dbReference type="PANTHER" id="PTHR37422:SF13">
    <property type="entry name" value="LIPOPOLYSACCHARIDE BIOSYNTHESIS PROTEIN PA4999-RELATED"/>
    <property type="match status" value="1"/>
</dbReference>
<feature type="transmembrane region" description="Helical" evidence="5">
    <location>
        <begin position="118"/>
        <end position="138"/>
    </location>
</feature>
<feature type="domain" description="O-antigen ligase-related" evidence="6">
    <location>
        <begin position="186"/>
        <end position="336"/>
    </location>
</feature>
<evidence type="ECO:0000256" key="3">
    <source>
        <dbReference type="ARBA" id="ARBA00022989"/>
    </source>
</evidence>
<feature type="transmembrane region" description="Helical" evidence="5">
    <location>
        <begin position="158"/>
        <end position="175"/>
    </location>
</feature>
<organism evidence="7 8">
    <name type="scientific">Flavobacterium gyeonganense</name>
    <dbReference type="NCBI Taxonomy" id="1310418"/>
    <lineage>
        <taxon>Bacteria</taxon>
        <taxon>Pseudomonadati</taxon>
        <taxon>Bacteroidota</taxon>
        <taxon>Flavobacteriia</taxon>
        <taxon>Flavobacteriales</taxon>
        <taxon>Flavobacteriaceae</taxon>
        <taxon>Flavobacterium</taxon>
    </lineage>
</organism>
<accession>A0ABV5HAN3</accession>
<evidence type="ECO:0000256" key="2">
    <source>
        <dbReference type="ARBA" id="ARBA00022692"/>
    </source>
</evidence>
<name>A0ABV5HAN3_9FLAO</name>
<dbReference type="PANTHER" id="PTHR37422">
    <property type="entry name" value="TEICHURONIC ACID BIOSYNTHESIS PROTEIN TUAE"/>
    <property type="match status" value="1"/>
</dbReference>
<evidence type="ECO:0000256" key="4">
    <source>
        <dbReference type="ARBA" id="ARBA00023136"/>
    </source>
</evidence>
<evidence type="ECO:0000259" key="6">
    <source>
        <dbReference type="Pfam" id="PF04932"/>
    </source>
</evidence>
<feature type="transmembrane region" description="Helical" evidence="5">
    <location>
        <begin position="368"/>
        <end position="386"/>
    </location>
</feature>
<feature type="transmembrane region" description="Helical" evidence="5">
    <location>
        <begin position="7"/>
        <end position="25"/>
    </location>
</feature>
<dbReference type="EMBL" id="JBHMFE010000014">
    <property type="protein sequence ID" value="MFB9108959.1"/>
    <property type="molecule type" value="Genomic_DNA"/>
</dbReference>
<feature type="transmembrane region" description="Helical" evidence="5">
    <location>
        <begin position="37"/>
        <end position="55"/>
    </location>
</feature>
<dbReference type="Proteomes" id="UP001589562">
    <property type="component" value="Unassembled WGS sequence"/>
</dbReference>
<comment type="caution">
    <text evidence="7">The sequence shown here is derived from an EMBL/GenBank/DDBJ whole genome shotgun (WGS) entry which is preliminary data.</text>
</comment>
<dbReference type="SUPFAM" id="SSF48452">
    <property type="entry name" value="TPR-like"/>
    <property type="match status" value="1"/>
</dbReference>
<evidence type="ECO:0000256" key="5">
    <source>
        <dbReference type="SAM" id="Phobius"/>
    </source>
</evidence>
<keyword evidence="7" id="KW-0436">Ligase</keyword>
<dbReference type="InterPro" id="IPR051533">
    <property type="entry name" value="WaaL-like"/>
</dbReference>
<protein>
    <submittedName>
        <fullName evidence="7">O-antigen ligase family protein</fullName>
    </submittedName>
</protein>
<feature type="transmembrane region" description="Helical" evidence="5">
    <location>
        <begin position="233"/>
        <end position="252"/>
    </location>
</feature>
<sequence length="623" mass="71472">MKFIYYLNNTLNILLLFTVIIVTLVNTECFYTSTAVAYYGFCITVFLFTIISFFSPVQKDFKFKTPVVLFGIWSMYVLCNYMTNKATLVFTIYSIALYFLFISATRIFSKTDFKSRQFLMGVAGIAIMESLHCLLQFLGIFKSANKFFQVTGSWNNPNVTAIFLALTIPIFLYLFQTRYRKLFLTGFLFLLIAMLLLKCRTAFIGTILSILVFYSLEYKLADWLKNKKNSITVKAVFILAIMIGFALSSSLYNAKKDSADGRKFIWKVSTQMAAEKPLTGYGYGYFEKEYNLYQANYIQKRKATTEELTNAGPVIMPHNEILQNTVEGGSIGLLLISLFFGSLLFSLKQRNRINQDDINQDNDLQTNSFFNLAYAGIVAFMTMSMVNSTMQIVPVMCMGIIYASIICSTLKNLKFSLYLTFIEKNRAFPILTKIVVASVSLYASYLIFGMASADIQNKKAKLSKEAGHYEQALQIISPLEICLQEDPNYWKNYGAIYFEKQLYQKSLDCFQKARALSSLPDIYLGTGICYERLKQYPQAVKQYEILSALYPIKFSYRMRLLKGYLKNNKTSKAAALAEEIIQLQPKIPSEKVNQYKKRCQILLNNFEQAKFKQNEINQKSRIN</sequence>
<reference evidence="7 8" key="1">
    <citation type="submission" date="2024-09" db="EMBL/GenBank/DDBJ databases">
        <authorList>
            <person name="Sun Q."/>
            <person name="Mori K."/>
        </authorList>
    </citation>
    <scope>NUCLEOTIDE SEQUENCE [LARGE SCALE GENOMIC DNA]</scope>
    <source>
        <strain evidence="7 8">CECT 8365</strain>
    </source>
</reference>
<evidence type="ECO:0000313" key="8">
    <source>
        <dbReference type="Proteomes" id="UP001589562"/>
    </source>
</evidence>
<dbReference type="GO" id="GO:0016874">
    <property type="term" value="F:ligase activity"/>
    <property type="evidence" value="ECO:0007669"/>
    <property type="project" value="UniProtKB-KW"/>
</dbReference>